<evidence type="ECO:0000313" key="1">
    <source>
        <dbReference type="EMBL" id="MCI04492.1"/>
    </source>
</evidence>
<comment type="caution">
    <text evidence="1">The sequence shown here is derived from an EMBL/GenBank/DDBJ whole genome shotgun (WGS) entry which is preliminary data.</text>
</comment>
<feature type="non-terminal residue" evidence="1">
    <location>
        <position position="1"/>
    </location>
</feature>
<proteinExistence type="predicted"/>
<name>A0A392NYE4_9FABA</name>
<sequence>THLESFKSCWVGVIEYLLVVATGMRGPPYVSNSHLTM</sequence>
<dbReference type="Proteomes" id="UP000265520">
    <property type="component" value="Unassembled WGS sequence"/>
</dbReference>
<dbReference type="AlphaFoldDB" id="A0A392NYE4"/>
<reference evidence="1 2" key="1">
    <citation type="journal article" date="2018" name="Front. Plant Sci.">
        <title>Red Clover (Trifolium pratense) and Zigzag Clover (T. medium) - A Picture of Genomic Similarities and Differences.</title>
        <authorList>
            <person name="Dluhosova J."/>
            <person name="Istvanek J."/>
            <person name="Nedelnik J."/>
            <person name="Repkova J."/>
        </authorList>
    </citation>
    <scope>NUCLEOTIDE SEQUENCE [LARGE SCALE GENOMIC DNA]</scope>
    <source>
        <strain evidence="2">cv. 10/8</strain>
        <tissue evidence="1">Leaf</tissue>
    </source>
</reference>
<gene>
    <name evidence="1" type="ORF">A2U01_0025539</name>
</gene>
<dbReference type="EMBL" id="LXQA010055567">
    <property type="protein sequence ID" value="MCI04492.1"/>
    <property type="molecule type" value="Genomic_DNA"/>
</dbReference>
<organism evidence="1 2">
    <name type="scientific">Trifolium medium</name>
    <dbReference type="NCBI Taxonomy" id="97028"/>
    <lineage>
        <taxon>Eukaryota</taxon>
        <taxon>Viridiplantae</taxon>
        <taxon>Streptophyta</taxon>
        <taxon>Embryophyta</taxon>
        <taxon>Tracheophyta</taxon>
        <taxon>Spermatophyta</taxon>
        <taxon>Magnoliopsida</taxon>
        <taxon>eudicotyledons</taxon>
        <taxon>Gunneridae</taxon>
        <taxon>Pentapetalae</taxon>
        <taxon>rosids</taxon>
        <taxon>fabids</taxon>
        <taxon>Fabales</taxon>
        <taxon>Fabaceae</taxon>
        <taxon>Papilionoideae</taxon>
        <taxon>50 kb inversion clade</taxon>
        <taxon>NPAAA clade</taxon>
        <taxon>Hologalegina</taxon>
        <taxon>IRL clade</taxon>
        <taxon>Trifolieae</taxon>
        <taxon>Trifolium</taxon>
    </lineage>
</organism>
<evidence type="ECO:0000313" key="2">
    <source>
        <dbReference type="Proteomes" id="UP000265520"/>
    </source>
</evidence>
<keyword evidence="2" id="KW-1185">Reference proteome</keyword>
<accession>A0A392NYE4</accession>
<protein>
    <submittedName>
        <fullName evidence="1">Uncharacterized protein</fullName>
    </submittedName>
</protein>